<feature type="domain" description="DUF2726" evidence="2">
    <location>
        <begin position="101"/>
        <end position="221"/>
    </location>
</feature>
<protein>
    <submittedName>
        <fullName evidence="3">DUF2726 domain-containing protein</fullName>
    </submittedName>
</protein>
<evidence type="ECO:0000256" key="1">
    <source>
        <dbReference type="SAM" id="MobiDB-lite"/>
    </source>
</evidence>
<evidence type="ECO:0000259" key="2">
    <source>
        <dbReference type="Pfam" id="PF10881"/>
    </source>
</evidence>
<dbReference type="EMBL" id="JACVEW010000026">
    <property type="protein sequence ID" value="MBP0049838.1"/>
    <property type="molecule type" value="Genomic_DNA"/>
</dbReference>
<sequence>MEFIIAIGFIATIVFLVKNNSSHTGGLKGQRNAPRRAKGSSVELDPWESGQQSKAPKTLSLSDFLPKDFLKESGDKVIDFKEKPKSDVVKDYSEIYEVEDSILTPAELKYMKVLQDVVGDKYYILSKVRVADVFRVKKQRFGDADYKWFNKIKAKHFDYVLCCPKTFRPIIVMELDDSSHKRIDRVKRDEFINKICSDSGIRIIRQALKKNYDLGKIKYFIFEKD</sequence>
<comment type="caution">
    <text evidence="3">The sequence shown here is derived from an EMBL/GenBank/DDBJ whole genome shotgun (WGS) entry which is preliminary data.</text>
</comment>
<evidence type="ECO:0000313" key="3">
    <source>
        <dbReference type="EMBL" id="MBP0049838.1"/>
    </source>
</evidence>
<gene>
    <name evidence="3" type="ORF">H9C73_13985</name>
</gene>
<dbReference type="RefSeq" id="WP_209288523.1">
    <property type="nucleotide sequence ID" value="NZ_JACVEW010000026.1"/>
</dbReference>
<dbReference type="Pfam" id="PF10881">
    <property type="entry name" value="DUF2726"/>
    <property type="match status" value="1"/>
</dbReference>
<keyword evidence="4" id="KW-1185">Reference proteome</keyword>
<dbReference type="Proteomes" id="UP000810171">
    <property type="component" value="Unassembled WGS sequence"/>
</dbReference>
<evidence type="ECO:0000313" key="4">
    <source>
        <dbReference type="Proteomes" id="UP000810171"/>
    </source>
</evidence>
<proteinExistence type="predicted"/>
<accession>A0ABS3ZDR2</accession>
<reference evidence="3 4" key="1">
    <citation type="submission" date="2020-09" db="EMBL/GenBank/DDBJ databases">
        <authorList>
            <person name="Tanuku N.R.S."/>
        </authorList>
    </citation>
    <scope>NUCLEOTIDE SEQUENCE [LARGE SCALE GENOMIC DNA]</scope>
    <source>
        <strain evidence="3 4">AK62</strain>
    </source>
</reference>
<feature type="region of interest" description="Disordered" evidence="1">
    <location>
        <begin position="23"/>
        <end position="55"/>
    </location>
</feature>
<organism evidence="3 4">
    <name type="scientific">Marinobacterium alkalitolerans</name>
    <dbReference type="NCBI Taxonomy" id="1542925"/>
    <lineage>
        <taxon>Bacteria</taxon>
        <taxon>Pseudomonadati</taxon>
        <taxon>Pseudomonadota</taxon>
        <taxon>Gammaproteobacteria</taxon>
        <taxon>Oceanospirillales</taxon>
        <taxon>Oceanospirillaceae</taxon>
        <taxon>Marinobacterium</taxon>
    </lineage>
</organism>
<name>A0ABS3ZDR2_9GAMM</name>
<dbReference type="InterPro" id="IPR024402">
    <property type="entry name" value="DUF2726"/>
</dbReference>